<evidence type="ECO:0000313" key="1">
    <source>
        <dbReference type="EMBL" id="KZP10419.1"/>
    </source>
</evidence>
<gene>
    <name evidence="1" type="ORF">FIBSPDRAFT_899759</name>
</gene>
<organism evidence="1 2">
    <name type="scientific">Athelia psychrophila</name>
    <dbReference type="NCBI Taxonomy" id="1759441"/>
    <lineage>
        <taxon>Eukaryota</taxon>
        <taxon>Fungi</taxon>
        <taxon>Dikarya</taxon>
        <taxon>Basidiomycota</taxon>
        <taxon>Agaricomycotina</taxon>
        <taxon>Agaricomycetes</taxon>
        <taxon>Agaricomycetidae</taxon>
        <taxon>Atheliales</taxon>
        <taxon>Atheliaceae</taxon>
        <taxon>Athelia</taxon>
    </lineage>
</organism>
<dbReference type="EMBL" id="KV417680">
    <property type="protein sequence ID" value="KZP10419.1"/>
    <property type="molecule type" value="Genomic_DNA"/>
</dbReference>
<dbReference type="AlphaFoldDB" id="A0A165ZBL9"/>
<reference evidence="1 2" key="1">
    <citation type="journal article" date="2016" name="Mol. Biol. Evol.">
        <title>Comparative Genomics of Early-Diverging Mushroom-Forming Fungi Provides Insights into the Origins of Lignocellulose Decay Capabilities.</title>
        <authorList>
            <person name="Nagy L.G."/>
            <person name="Riley R."/>
            <person name="Tritt A."/>
            <person name="Adam C."/>
            <person name="Daum C."/>
            <person name="Floudas D."/>
            <person name="Sun H."/>
            <person name="Yadav J.S."/>
            <person name="Pangilinan J."/>
            <person name="Larsson K.H."/>
            <person name="Matsuura K."/>
            <person name="Barry K."/>
            <person name="Labutti K."/>
            <person name="Kuo R."/>
            <person name="Ohm R.A."/>
            <person name="Bhattacharya S.S."/>
            <person name="Shirouzu T."/>
            <person name="Yoshinaga Y."/>
            <person name="Martin F.M."/>
            <person name="Grigoriev I.V."/>
            <person name="Hibbett D.S."/>
        </authorList>
    </citation>
    <scope>NUCLEOTIDE SEQUENCE [LARGE SCALE GENOMIC DNA]</scope>
    <source>
        <strain evidence="1 2">CBS 109695</strain>
    </source>
</reference>
<name>A0A165ZBL9_9AGAM</name>
<proteinExistence type="predicted"/>
<sequence>MADMQALPDGVEVTSDLAILMATAMALELGAARSRVHQYTRMLYTPNGIIRSTRTDITFAFFDPINDSHGSPYTPPYTMTLDEATRALVSGRLPFNDGAVSPVYTTPSPTPCSSPITICSSLEDAEDEDRGQQCPEYHPEVPFNQPADMPVDEHLPVNVNVDVSERWYMVMRGLGVGPVQGLAKLLAVVHGVSGAFAERYNSQEEAEQAFDDVLKANSVLVL</sequence>
<accession>A0A165ZBL9</accession>
<keyword evidence="2" id="KW-1185">Reference proteome</keyword>
<protein>
    <submittedName>
        <fullName evidence="1">Uncharacterized protein</fullName>
    </submittedName>
</protein>
<dbReference type="Proteomes" id="UP000076532">
    <property type="component" value="Unassembled WGS sequence"/>
</dbReference>
<evidence type="ECO:0000313" key="2">
    <source>
        <dbReference type="Proteomes" id="UP000076532"/>
    </source>
</evidence>
<dbReference type="OrthoDB" id="3270804at2759"/>